<gene>
    <name evidence="1" type="ORF">Goshw_004404</name>
</gene>
<dbReference type="Proteomes" id="UP000593576">
    <property type="component" value="Unassembled WGS sequence"/>
</dbReference>
<proteinExistence type="predicted"/>
<name>A0A7J9N454_GOSSC</name>
<protein>
    <submittedName>
        <fullName evidence="1">Uncharacterized protein</fullName>
    </submittedName>
</protein>
<dbReference type="AlphaFoldDB" id="A0A7J9N454"/>
<reference evidence="1 2" key="1">
    <citation type="journal article" date="2019" name="Genome Biol. Evol.">
        <title>Insights into the evolution of the New World diploid cottons (Gossypium, subgenus Houzingenia) based on genome sequencing.</title>
        <authorList>
            <person name="Grover C.E."/>
            <person name="Arick M.A. 2nd"/>
            <person name="Thrash A."/>
            <person name="Conover J.L."/>
            <person name="Sanders W.S."/>
            <person name="Peterson D.G."/>
            <person name="Frelichowski J.E."/>
            <person name="Scheffler J.A."/>
            <person name="Scheffler B.E."/>
            <person name="Wendel J.F."/>
        </authorList>
    </citation>
    <scope>NUCLEOTIDE SEQUENCE [LARGE SCALE GENOMIC DNA]</scope>
    <source>
        <strain evidence="1">1</strain>
        <tissue evidence="1">Leaf</tissue>
    </source>
</reference>
<evidence type="ECO:0000313" key="1">
    <source>
        <dbReference type="EMBL" id="MBA0877379.1"/>
    </source>
</evidence>
<sequence length="39" mass="4620">MRFYTAAEIFTGFLCSGYRELSDTLLYSYQDSLDYDNSY</sequence>
<evidence type="ECO:0000313" key="2">
    <source>
        <dbReference type="Proteomes" id="UP000593576"/>
    </source>
</evidence>
<dbReference type="EMBL" id="JABFAF010268012">
    <property type="protein sequence ID" value="MBA0877379.1"/>
    <property type="molecule type" value="Genomic_DNA"/>
</dbReference>
<keyword evidence="2" id="KW-1185">Reference proteome</keyword>
<accession>A0A7J9N454</accession>
<comment type="caution">
    <text evidence="1">The sequence shown here is derived from an EMBL/GenBank/DDBJ whole genome shotgun (WGS) entry which is preliminary data.</text>
</comment>
<organism evidence="1 2">
    <name type="scientific">Gossypium schwendimanii</name>
    <name type="common">Cotton</name>
    <dbReference type="NCBI Taxonomy" id="34291"/>
    <lineage>
        <taxon>Eukaryota</taxon>
        <taxon>Viridiplantae</taxon>
        <taxon>Streptophyta</taxon>
        <taxon>Embryophyta</taxon>
        <taxon>Tracheophyta</taxon>
        <taxon>Spermatophyta</taxon>
        <taxon>Magnoliopsida</taxon>
        <taxon>eudicotyledons</taxon>
        <taxon>Gunneridae</taxon>
        <taxon>Pentapetalae</taxon>
        <taxon>rosids</taxon>
        <taxon>malvids</taxon>
        <taxon>Malvales</taxon>
        <taxon>Malvaceae</taxon>
        <taxon>Malvoideae</taxon>
        <taxon>Gossypium</taxon>
    </lineage>
</organism>
<dbReference type="OrthoDB" id="10419314at2759"/>